<comment type="similarity">
    <text evidence="11 12">Belongs to the TonB-dependent receptor family.</text>
</comment>
<sequence>MGIVSLKTPQTSGSNTAGKVPMFKPKALHTAICSTLMTIPSVALSQSLMEEITVTATRRATSVQDVPYNISALDGSKLADEGITDFSKIARSIPGLTLSDSGRSKNGINNGIVMRGLNVSGSGNEDFPSLTDPVVSIYLNETPLFANLELRDMERVEVLRGPQATLYGSGSLAGTMKYIPAEPDMQAFSGSVKGRASATDESDDFNTDLEATVNIPLSDKLAFRGTIANLDNAGYIDSDYIEELDSNGQPTGRAISKEDINDESVQMVRGTLLFTPSDATDITLMYNYQKDDIGGSSATAAGLKGYNSGTKVLEEFEREVSLGSLVIKHDMGFAELTSATSFTRNDADSIHDQSYNYGYSGFWSYYAGVPREVVTGEKHYQGTSKTQELRLASNSEGSVDWLLGLYYNDVEHDAQSYDFIAGVDELYAMVNPQAPDLGYSNLLSTEFKDRAVFGEVTYHLSDIWQVTVGARYFDQSFSAAQSITLPPCGIYCGEGPTGLSEASGKEDFTDTLFKFNTSYDINDGNKVYFTVAEGFRHGGANGVPVDNLSTPIVEGGVFAEHPDYLFFDPDKSLNYEVGFKGYPNDVLRYSAALFYVDWSDPILIVQTPNGGFPVMFNGDEAESKGVELELGLRLSEALELNIGYTYTDAQLTKDFFIPNVSGGAESSTLGGRKGDKLPGIPKHTANASLTYSQSLDMGADLVAYLGVSYKDDFVTGFPDPSSLALNSYDEIDSSLLADAYIALDFSSWRVSLFADNLTNADDITTSDGNGKYIGSKPGLQYDVNLGDQEYRVRPRTVGISASYSF</sequence>
<evidence type="ECO:0000256" key="6">
    <source>
        <dbReference type="ARBA" id="ARBA00023004"/>
    </source>
</evidence>
<dbReference type="EMBL" id="VRZA01000006">
    <property type="protein sequence ID" value="TXS91241.1"/>
    <property type="molecule type" value="Genomic_DNA"/>
</dbReference>
<dbReference type="Proteomes" id="UP000321039">
    <property type="component" value="Unassembled WGS sequence"/>
</dbReference>
<evidence type="ECO:0000256" key="1">
    <source>
        <dbReference type="ARBA" id="ARBA00004571"/>
    </source>
</evidence>
<dbReference type="PROSITE" id="PS52016">
    <property type="entry name" value="TONB_DEPENDENT_REC_3"/>
    <property type="match status" value="1"/>
</dbReference>
<evidence type="ECO:0000256" key="3">
    <source>
        <dbReference type="ARBA" id="ARBA00022452"/>
    </source>
</evidence>
<organism evidence="15 16">
    <name type="scientific">Parahaliea maris</name>
    <dbReference type="NCBI Taxonomy" id="2716870"/>
    <lineage>
        <taxon>Bacteria</taxon>
        <taxon>Pseudomonadati</taxon>
        <taxon>Pseudomonadota</taxon>
        <taxon>Gammaproteobacteria</taxon>
        <taxon>Cellvibrionales</taxon>
        <taxon>Halieaceae</taxon>
        <taxon>Parahaliea</taxon>
    </lineage>
</organism>
<comment type="caution">
    <text evidence="15">The sequence shown here is derived from an EMBL/GenBank/DDBJ whole genome shotgun (WGS) entry which is preliminary data.</text>
</comment>
<dbReference type="Pfam" id="PF00593">
    <property type="entry name" value="TonB_dep_Rec_b-barrel"/>
    <property type="match status" value="1"/>
</dbReference>
<keyword evidence="9 11" id="KW-0472">Membrane</keyword>
<keyword evidence="16" id="KW-1185">Reference proteome</keyword>
<dbReference type="InterPro" id="IPR000531">
    <property type="entry name" value="Beta-barrel_TonB"/>
</dbReference>
<keyword evidence="10 11" id="KW-0998">Cell outer membrane</keyword>
<comment type="subcellular location">
    <subcellularLocation>
        <location evidence="1 11">Cell outer membrane</location>
        <topology evidence="1 11">Multi-pass membrane protein</topology>
    </subcellularLocation>
</comment>
<dbReference type="Pfam" id="PF07715">
    <property type="entry name" value="Plug"/>
    <property type="match status" value="1"/>
</dbReference>
<dbReference type="AlphaFoldDB" id="A0A5C8ZVF0"/>
<evidence type="ECO:0000256" key="7">
    <source>
        <dbReference type="ARBA" id="ARBA00023065"/>
    </source>
</evidence>
<protein>
    <submittedName>
        <fullName evidence="15">TonB-dependent receptor</fullName>
    </submittedName>
</protein>
<evidence type="ECO:0000259" key="14">
    <source>
        <dbReference type="Pfam" id="PF07715"/>
    </source>
</evidence>
<evidence type="ECO:0000256" key="10">
    <source>
        <dbReference type="ARBA" id="ARBA00023237"/>
    </source>
</evidence>
<gene>
    <name evidence="15" type="ORF">FV139_15995</name>
</gene>
<dbReference type="InterPro" id="IPR036942">
    <property type="entry name" value="Beta-barrel_TonB_sf"/>
</dbReference>
<dbReference type="CDD" id="cd01347">
    <property type="entry name" value="ligand_gated_channel"/>
    <property type="match status" value="1"/>
</dbReference>
<dbReference type="PANTHER" id="PTHR32552">
    <property type="entry name" value="FERRICHROME IRON RECEPTOR-RELATED"/>
    <property type="match status" value="1"/>
</dbReference>
<evidence type="ECO:0000256" key="4">
    <source>
        <dbReference type="ARBA" id="ARBA00022496"/>
    </source>
</evidence>
<name>A0A5C8ZVF0_9GAMM</name>
<evidence type="ECO:0000313" key="15">
    <source>
        <dbReference type="EMBL" id="TXS91241.1"/>
    </source>
</evidence>
<evidence type="ECO:0000259" key="13">
    <source>
        <dbReference type="Pfam" id="PF00593"/>
    </source>
</evidence>
<keyword evidence="5 11" id="KW-0812">Transmembrane</keyword>
<keyword evidence="2 11" id="KW-0813">Transport</keyword>
<keyword evidence="3 11" id="KW-1134">Transmembrane beta strand</keyword>
<reference evidence="15 16" key="1">
    <citation type="submission" date="2019-08" db="EMBL/GenBank/DDBJ databases">
        <title>Parahaliea maris sp. nov., isolated from the surface seawater.</title>
        <authorList>
            <person name="Liu Y."/>
        </authorList>
    </citation>
    <scope>NUCLEOTIDE SEQUENCE [LARGE SCALE GENOMIC DNA]</scope>
    <source>
        <strain evidence="15 16">HSLHS9</strain>
    </source>
</reference>
<dbReference type="PANTHER" id="PTHR32552:SF81">
    <property type="entry name" value="TONB-DEPENDENT OUTER MEMBRANE RECEPTOR"/>
    <property type="match status" value="1"/>
</dbReference>
<dbReference type="GO" id="GO:0006826">
    <property type="term" value="P:iron ion transport"/>
    <property type="evidence" value="ECO:0007669"/>
    <property type="project" value="UniProtKB-KW"/>
</dbReference>
<proteinExistence type="inferred from homology"/>
<accession>A0A5C8ZVF0</accession>
<dbReference type="InterPro" id="IPR039426">
    <property type="entry name" value="TonB-dep_rcpt-like"/>
</dbReference>
<keyword evidence="6" id="KW-0408">Iron</keyword>
<dbReference type="InterPro" id="IPR012910">
    <property type="entry name" value="Plug_dom"/>
</dbReference>
<evidence type="ECO:0000256" key="5">
    <source>
        <dbReference type="ARBA" id="ARBA00022692"/>
    </source>
</evidence>
<feature type="domain" description="TonB-dependent receptor-like beta-barrel" evidence="13">
    <location>
        <begin position="280"/>
        <end position="757"/>
    </location>
</feature>
<keyword evidence="4" id="KW-0410">Iron transport</keyword>
<evidence type="ECO:0000256" key="8">
    <source>
        <dbReference type="ARBA" id="ARBA00023077"/>
    </source>
</evidence>
<evidence type="ECO:0000256" key="11">
    <source>
        <dbReference type="PROSITE-ProRule" id="PRU01360"/>
    </source>
</evidence>
<evidence type="ECO:0000256" key="9">
    <source>
        <dbReference type="ARBA" id="ARBA00023136"/>
    </source>
</evidence>
<keyword evidence="8 12" id="KW-0798">TonB box</keyword>
<dbReference type="GO" id="GO:0009279">
    <property type="term" value="C:cell outer membrane"/>
    <property type="evidence" value="ECO:0007669"/>
    <property type="project" value="UniProtKB-SubCell"/>
</dbReference>
<feature type="domain" description="TonB-dependent receptor plug" evidence="14">
    <location>
        <begin position="63"/>
        <end position="175"/>
    </location>
</feature>
<keyword evidence="15" id="KW-0675">Receptor</keyword>
<dbReference type="SUPFAM" id="SSF56935">
    <property type="entry name" value="Porins"/>
    <property type="match status" value="1"/>
</dbReference>
<dbReference type="Gene3D" id="2.40.170.20">
    <property type="entry name" value="TonB-dependent receptor, beta-barrel domain"/>
    <property type="match status" value="1"/>
</dbReference>
<evidence type="ECO:0000256" key="2">
    <source>
        <dbReference type="ARBA" id="ARBA00022448"/>
    </source>
</evidence>
<keyword evidence="7" id="KW-0406">Ion transport</keyword>
<evidence type="ECO:0000313" key="16">
    <source>
        <dbReference type="Proteomes" id="UP000321039"/>
    </source>
</evidence>
<evidence type="ECO:0000256" key="12">
    <source>
        <dbReference type="RuleBase" id="RU003357"/>
    </source>
</evidence>